<reference evidence="1 2" key="1">
    <citation type="journal article" date="2022" name="DNA Res.">
        <title>Chromosomal-level genome assembly of the orchid tree Bauhinia variegata (Leguminosae; Cercidoideae) supports the allotetraploid origin hypothesis of Bauhinia.</title>
        <authorList>
            <person name="Zhong Y."/>
            <person name="Chen Y."/>
            <person name="Zheng D."/>
            <person name="Pang J."/>
            <person name="Liu Y."/>
            <person name="Luo S."/>
            <person name="Meng S."/>
            <person name="Qian L."/>
            <person name="Wei D."/>
            <person name="Dai S."/>
            <person name="Zhou R."/>
        </authorList>
    </citation>
    <scope>NUCLEOTIDE SEQUENCE [LARGE SCALE GENOMIC DNA]</scope>
    <source>
        <strain evidence="1">BV-YZ2020</strain>
    </source>
</reference>
<dbReference type="Proteomes" id="UP000828941">
    <property type="component" value="Chromosome 12"/>
</dbReference>
<sequence>MDKGQWLEDMRGNLSMVAALVSAITFQAALNPPGDVVQTSIGTGNTLYGCCDAYNVYQSATQKYNICTAEAVLGVVYSDDYLSFLKFNTFSFVASLSAALLLVSGIPLRSRFLMWFLSIAMSASLTFLAITYLLAVLMMTPDPICYDAKRNLKKLVDLDWIASVNLFIHHLPFPCLACESMPHAIQPSKEQREYFSNARKRRCLISSLSVMFCLLRTFPR</sequence>
<organism evidence="1 2">
    <name type="scientific">Bauhinia variegata</name>
    <name type="common">Purple orchid tree</name>
    <name type="synonym">Phanera variegata</name>
    <dbReference type="NCBI Taxonomy" id="167791"/>
    <lineage>
        <taxon>Eukaryota</taxon>
        <taxon>Viridiplantae</taxon>
        <taxon>Streptophyta</taxon>
        <taxon>Embryophyta</taxon>
        <taxon>Tracheophyta</taxon>
        <taxon>Spermatophyta</taxon>
        <taxon>Magnoliopsida</taxon>
        <taxon>eudicotyledons</taxon>
        <taxon>Gunneridae</taxon>
        <taxon>Pentapetalae</taxon>
        <taxon>rosids</taxon>
        <taxon>fabids</taxon>
        <taxon>Fabales</taxon>
        <taxon>Fabaceae</taxon>
        <taxon>Cercidoideae</taxon>
        <taxon>Cercideae</taxon>
        <taxon>Bauhiniinae</taxon>
        <taxon>Bauhinia</taxon>
    </lineage>
</organism>
<proteinExistence type="predicted"/>
<accession>A0ACB9LHK6</accession>
<gene>
    <name evidence="1" type="ORF">L6164_031607</name>
</gene>
<keyword evidence="2" id="KW-1185">Reference proteome</keyword>
<protein>
    <submittedName>
        <fullName evidence="1">Uncharacterized protein</fullName>
    </submittedName>
</protein>
<name>A0ACB9LHK6_BAUVA</name>
<evidence type="ECO:0000313" key="2">
    <source>
        <dbReference type="Proteomes" id="UP000828941"/>
    </source>
</evidence>
<dbReference type="EMBL" id="CM039437">
    <property type="protein sequence ID" value="KAI4308548.1"/>
    <property type="molecule type" value="Genomic_DNA"/>
</dbReference>
<comment type="caution">
    <text evidence="1">The sequence shown here is derived from an EMBL/GenBank/DDBJ whole genome shotgun (WGS) entry which is preliminary data.</text>
</comment>
<evidence type="ECO:0000313" key="1">
    <source>
        <dbReference type="EMBL" id="KAI4308548.1"/>
    </source>
</evidence>